<organism evidence="8 9">
    <name type="scientific">Nocardia terpenica</name>
    <dbReference type="NCBI Taxonomy" id="455432"/>
    <lineage>
        <taxon>Bacteria</taxon>
        <taxon>Bacillati</taxon>
        <taxon>Actinomycetota</taxon>
        <taxon>Actinomycetes</taxon>
        <taxon>Mycobacteriales</taxon>
        <taxon>Nocardiaceae</taxon>
        <taxon>Nocardia</taxon>
    </lineage>
</organism>
<evidence type="ECO:0000313" key="8">
    <source>
        <dbReference type="EMBL" id="QIS22236.1"/>
    </source>
</evidence>
<keyword evidence="6" id="KW-0813">Transport</keyword>
<name>A0A6G9ZAP7_9NOCA</name>
<proteinExistence type="inferred from homology"/>
<dbReference type="Pfam" id="PF00950">
    <property type="entry name" value="ABC-3"/>
    <property type="match status" value="1"/>
</dbReference>
<sequence length="304" mass="31277">MNPIATWNLVEDVRAMLAYPFMVNAVRAGTIVAVVAGAVGWVMVLRRESFAGHTLAVVGFPGAAAATWLGMAAGYGYFAACIGAALVIAVLPTSARSRGTGEQSAVIGTVQAFALAAGMLFVGLYKGFLSGLTNLLFGTITGVTDRQVTVLLVAAVVCLLMLLAIGRPLLWASIDAKTAAAHGVPVRLVGALFVLLLGIAAAGTSQVTGSLLVFALLVAPAAAAHQLTSRTGLGVALSVLIALVVTWVGMGLAFFSPYPIGFWVSSFAFAIYLLAAGGRAWSDRRSRRHAPPRAVLVAEAEVIA</sequence>
<evidence type="ECO:0000256" key="6">
    <source>
        <dbReference type="RuleBase" id="RU003943"/>
    </source>
</evidence>
<dbReference type="Proteomes" id="UP000500953">
    <property type="component" value="Chromosome"/>
</dbReference>
<dbReference type="GO" id="GO:0043190">
    <property type="term" value="C:ATP-binding cassette (ABC) transporter complex"/>
    <property type="evidence" value="ECO:0007669"/>
    <property type="project" value="InterPro"/>
</dbReference>
<evidence type="ECO:0000256" key="3">
    <source>
        <dbReference type="ARBA" id="ARBA00022692"/>
    </source>
</evidence>
<evidence type="ECO:0000256" key="2">
    <source>
        <dbReference type="ARBA" id="ARBA00008034"/>
    </source>
</evidence>
<evidence type="ECO:0000256" key="1">
    <source>
        <dbReference type="ARBA" id="ARBA00004141"/>
    </source>
</evidence>
<dbReference type="PANTHER" id="PTHR30477:SF0">
    <property type="entry name" value="METAL TRANSPORT SYSTEM MEMBRANE PROTEIN TM_0125-RELATED"/>
    <property type="match status" value="1"/>
</dbReference>
<evidence type="ECO:0000256" key="4">
    <source>
        <dbReference type="ARBA" id="ARBA00022989"/>
    </source>
</evidence>
<dbReference type="PANTHER" id="PTHR30477">
    <property type="entry name" value="ABC-TRANSPORTER METAL-BINDING PROTEIN"/>
    <property type="match status" value="1"/>
</dbReference>
<comment type="similarity">
    <text evidence="2 6">Belongs to the ABC-3 integral membrane protein family.</text>
</comment>
<feature type="transmembrane region" description="Helical" evidence="7">
    <location>
        <begin position="209"/>
        <end position="227"/>
    </location>
</feature>
<dbReference type="RefSeq" id="WP_167489671.1">
    <property type="nucleotide sequence ID" value="NZ_CP046173.1"/>
</dbReference>
<feature type="transmembrane region" description="Helical" evidence="7">
    <location>
        <begin position="148"/>
        <end position="172"/>
    </location>
</feature>
<evidence type="ECO:0000256" key="7">
    <source>
        <dbReference type="SAM" id="Phobius"/>
    </source>
</evidence>
<protein>
    <submittedName>
        <fullName evidence="8">Iron chelate uptake ABC transporter family permease subunit</fullName>
    </submittedName>
</protein>
<comment type="subcellular location">
    <subcellularLocation>
        <location evidence="6">Cell membrane</location>
        <topology evidence="6">Multi-pass membrane protein</topology>
    </subcellularLocation>
    <subcellularLocation>
        <location evidence="1">Membrane</location>
        <topology evidence="1">Multi-pass membrane protein</topology>
    </subcellularLocation>
</comment>
<evidence type="ECO:0000313" key="9">
    <source>
        <dbReference type="Proteomes" id="UP000500953"/>
    </source>
</evidence>
<dbReference type="GO" id="GO:0055085">
    <property type="term" value="P:transmembrane transport"/>
    <property type="evidence" value="ECO:0007669"/>
    <property type="project" value="InterPro"/>
</dbReference>
<evidence type="ECO:0000256" key="5">
    <source>
        <dbReference type="ARBA" id="ARBA00023136"/>
    </source>
</evidence>
<feature type="transmembrane region" description="Helical" evidence="7">
    <location>
        <begin position="184"/>
        <end position="203"/>
    </location>
</feature>
<dbReference type="InterPro" id="IPR037294">
    <property type="entry name" value="ABC_BtuC-like"/>
</dbReference>
<feature type="transmembrane region" description="Helical" evidence="7">
    <location>
        <begin position="234"/>
        <end position="254"/>
    </location>
</feature>
<dbReference type="Gene3D" id="1.10.3470.10">
    <property type="entry name" value="ABC transporter involved in vitamin B12 uptake, BtuC"/>
    <property type="match status" value="1"/>
</dbReference>
<reference evidence="8 9" key="1">
    <citation type="journal article" date="2019" name="ACS Chem. Biol.">
        <title>Identification and Mobilization of a Cryptic Antibiotic Biosynthesis Gene Locus from a Human-Pathogenic Nocardia Isolate.</title>
        <authorList>
            <person name="Herisse M."/>
            <person name="Ishida K."/>
            <person name="Porter J.L."/>
            <person name="Howden B."/>
            <person name="Hertweck C."/>
            <person name="Stinear T.P."/>
            <person name="Pidot S.J."/>
        </authorList>
    </citation>
    <scope>NUCLEOTIDE SEQUENCE [LARGE SCALE GENOMIC DNA]</scope>
    <source>
        <strain evidence="8 9">AUSMDU00012715</strain>
    </source>
</reference>
<accession>A0A6G9ZAP7</accession>
<dbReference type="AlphaFoldDB" id="A0A6G9ZAP7"/>
<keyword evidence="5 7" id="KW-0472">Membrane</keyword>
<dbReference type="InterPro" id="IPR001626">
    <property type="entry name" value="ABC_TroCD"/>
</dbReference>
<dbReference type="SUPFAM" id="SSF81345">
    <property type="entry name" value="ABC transporter involved in vitamin B12 uptake, BtuC"/>
    <property type="match status" value="1"/>
</dbReference>
<keyword evidence="4 7" id="KW-1133">Transmembrane helix</keyword>
<dbReference type="EMBL" id="CP046173">
    <property type="protein sequence ID" value="QIS22236.1"/>
    <property type="molecule type" value="Genomic_DNA"/>
</dbReference>
<feature type="transmembrane region" description="Helical" evidence="7">
    <location>
        <begin position="75"/>
        <end position="93"/>
    </location>
</feature>
<keyword evidence="3 6" id="KW-0812">Transmembrane</keyword>
<gene>
    <name evidence="8" type="ORF">F6W96_31720</name>
</gene>
<dbReference type="GO" id="GO:0010043">
    <property type="term" value="P:response to zinc ion"/>
    <property type="evidence" value="ECO:0007669"/>
    <property type="project" value="TreeGrafter"/>
</dbReference>
<feature type="transmembrane region" description="Helical" evidence="7">
    <location>
        <begin position="260"/>
        <end position="281"/>
    </location>
</feature>
<feature type="transmembrane region" description="Helical" evidence="7">
    <location>
        <begin position="105"/>
        <end position="128"/>
    </location>
</feature>
<feature type="transmembrane region" description="Helical" evidence="7">
    <location>
        <begin position="17"/>
        <end position="43"/>
    </location>
</feature>